<evidence type="ECO:0000313" key="3">
    <source>
        <dbReference type="EMBL" id="SFT42570.1"/>
    </source>
</evidence>
<proteinExistence type="predicted"/>
<reference evidence="3 4" key="1">
    <citation type="submission" date="2016-10" db="EMBL/GenBank/DDBJ databases">
        <authorList>
            <person name="de Groot N.N."/>
        </authorList>
    </citation>
    <scope>NUCLEOTIDE SEQUENCE [LARGE SCALE GENOMIC DNA]</scope>
    <source>
        <strain evidence="3 4">CGMCC 1.7005</strain>
    </source>
</reference>
<dbReference type="Proteomes" id="UP000236454">
    <property type="component" value="Unassembled WGS sequence"/>
</dbReference>
<feature type="signal peptide" evidence="2">
    <location>
        <begin position="1"/>
        <end position="21"/>
    </location>
</feature>
<dbReference type="STRING" id="477690.SAMN05216474_0496"/>
<feature type="chain" id="PRO_5014990365" evidence="2">
    <location>
        <begin position="22"/>
        <end position="374"/>
    </location>
</feature>
<dbReference type="InterPro" id="IPR019734">
    <property type="entry name" value="TPR_rpt"/>
</dbReference>
<dbReference type="EMBL" id="FPAS01000001">
    <property type="protein sequence ID" value="SFT42570.1"/>
    <property type="molecule type" value="Genomic_DNA"/>
</dbReference>
<evidence type="ECO:0000256" key="2">
    <source>
        <dbReference type="SAM" id="SignalP"/>
    </source>
</evidence>
<name>A0A1I6XW92_9FLAO</name>
<dbReference type="PROSITE" id="PS50005">
    <property type="entry name" value="TPR"/>
    <property type="match status" value="1"/>
</dbReference>
<gene>
    <name evidence="3" type="ORF">SAMN05216474_0496</name>
</gene>
<dbReference type="InterPro" id="IPR011990">
    <property type="entry name" value="TPR-like_helical_dom_sf"/>
</dbReference>
<dbReference type="SUPFAM" id="SSF48452">
    <property type="entry name" value="TPR-like"/>
    <property type="match status" value="1"/>
</dbReference>
<protein>
    <submittedName>
        <fullName evidence="3">Tfp pilus assembly protein PilF</fullName>
    </submittedName>
</protein>
<keyword evidence="4" id="KW-1185">Reference proteome</keyword>
<dbReference type="Gene3D" id="1.25.40.10">
    <property type="entry name" value="Tetratricopeptide repeat domain"/>
    <property type="match status" value="1"/>
</dbReference>
<dbReference type="RefSeq" id="WP_170853643.1">
    <property type="nucleotide sequence ID" value="NZ_FPAS01000001.1"/>
</dbReference>
<evidence type="ECO:0000256" key="1">
    <source>
        <dbReference type="PROSITE-ProRule" id="PRU00339"/>
    </source>
</evidence>
<accession>A0A1I6XW92</accession>
<sequence length="374" mass="41189">MKMFKNLVLGASLVLTTGAIAQNSNVVNAALEYRDYSSSIATGKVDEAKTALLAAKKYIDEAIAHVDTKEDGKANWYYGMIYSEIMQVAGMTGDTTMIAMINEEVANKAMKSLNYAINSENSNGKTKRGAEAYVEEQKAELMRLGAGAFSAKQFAGAYMVFKSGYEFSEGVGQADEQFKDNAIVSAQRAVDTLVKQGDTLMAYNAIDDAIAFAPENVDLTLAAVDIAIAGKDYDKANDYFNKVLKYESENADLFYSYGSIMYNANRMDDAISVLEKAIALDSQNADYNYILGASYLEKAKMLQREYGNMNIDDPRMNEAEKAYKAMYTKAVTPFEIYLNATGENKQILTILMQASRQAGDTEKALSYKKRLDAL</sequence>
<dbReference type="Pfam" id="PF14559">
    <property type="entry name" value="TPR_19"/>
    <property type="match status" value="1"/>
</dbReference>
<keyword evidence="2" id="KW-0732">Signal</keyword>
<evidence type="ECO:0000313" key="4">
    <source>
        <dbReference type="Proteomes" id="UP000236454"/>
    </source>
</evidence>
<feature type="repeat" description="TPR" evidence="1">
    <location>
        <begin position="251"/>
        <end position="284"/>
    </location>
</feature>
<dbReference type="AlphaFoldDB" id="A0A1I6XW92"/>
<organism evidence="3 4">
    <name type="scientific">Lishizhenia tianjinensis</name>
    <dbReference type="NCBI Taxonomy" id="477690"/>
    <lineage>
        <taxon>Bacteria</taxon>
        <taxon>Pseudomonadati</taxon>
        <taxon>Bacteroidota</taxon>
        <taxon>Flavobacteriia</taxon>
        <taxon>Flavobacteriales</taxon>
        <taxon>Crocinitomicaceae</taxon>
        <taxon>Lishizhenia</taxon>
    </lineage>
</organism>
<keyword evidence="1" id="KW-0802">TPR repeat</keyword>